<keyword evidence="3" id="KW-1185">Reference proteome</keyword>
<gene>
    <name evidence="2" type="ORF">ACFFHU_30730</name>
</gene>
<dbReference type="RefSeq" id="WP_377344008.1">
    <property type="nucleotide sequence ID" value="NZ_JBHLUE010000034.1"/>
</dbReference>
<keyword evidence="1" id="KW-0812">Transmembrane</keyword>
<proteinExistence type="predicted"/>
<organism evidence="2 3">
    <name type="scientific">Plantactinospora siamensis</name>
    <dbReference type="NCBI Taxonomy" id="555372"/>
    <lineage>
        <taxon>Bacteria</taxon>
        <taxon>Bacillati</taxon>
        <taxon>Actinomycetota</taxon>
        <taxon>Actinomycetes</taxon>
        <taxon>Micromonosporales</taxon>
        <taxon>Micromonosporaceae</taxon>
        <taxon>Plantactinospora</taxon>
    </lineage>
</organism>
<name>A0ABV6P641_9ACTN</name>
<dbReference type="EMBL" id="JBHLUE010000034">
    <property type="protein sequence ID" value="MFC0568499.1"/>
    <property type="molecule type" value="Genomic_DNA"/>
</dbReference>
<keyword evidence="1" id="KW-1133">Transmembrane helix</keyword>
<feature type="transmembrane region" description="Helical" evidence="1">
    <location>
        <begin position="6"/>
        <end position="25"/>
    </location>
</feature>
<protein>
    <submittedName>
        <fullName evidence="2">Uncharacterized protein</fullName>
    </submittedName>
</protein>
<reference evidence="2 3" key="1">
    <citation type="submission" date="2024-09" db="EMBL/GenBank/DDBJ databases">
        <authorList>
            <person name="Sun Q."/>
            <person name="Mori K."/>
        </authorList>
    </citation>
    <scope>NUCLEOTIDE SEQUENCE [LARGE SCALE GENOMIC DNA]</scope>
    <source>
        <strain evidence="2 3">TBRC 2205</strain>
    </source>
</reference>
<evidence type="ECO:0000313" key="3">
    <source>
        <dbReference type="Proteomes" id="UP001589894"/>
    </source>
</evidence>
<accession>A0ABV6P641</accession>
<comment type="caution">
    <text evidence="2">The sequence shown here is derived from an EMBL/GenBank/DDBJ whole genome shotgun (WGS) entry which is preliminary data.</text>
</comment>
<keyword evidence="1" id="KW-0472">Membrane</keyword>
<evidence type="ECO:0000313" key="2">
    <source>
        <dbReference type="EMBL" id="MFC0568499.1"/>
    </source>
</evidence>
<feature type="transmembrane region" description="Helical" evidence="1">
    <location>
        <begin position="55"/>
        <end position="75"/>
    </location>
</feature>
<evidence type="ECO:0000256" key="1">
    <source>
        <dbReference type="SAM" id="Phobius"/>
    </source>
</evidence>
<sequence length="78" mass="8262">MDRPIAAVLLIIGVVMGVVAGRSWATARRAWGDYTVTKASVPKFRKTAWGLMRAAFTKGGIVVLICLAAMGYAAVGNH</sequence>
<dbReference type="Proteomes" id="UP001589894">
    <property type="component" value="Unassembled WGS sequence"/>
</dbReference>